<feature type="repeat" description="PPR" evidence="3">
    <location>
        <begin position="187"/>
        <end position="221"/>
    </location>
</feature>
<gene>
    <name evidence="4" type="ORF">C1H46_003090</name>
</gene>
<keyword evidence="2" id="KW-0677">Repeat</keyword>
<dbReference type="PROSITE" id="PS51375">
    <property type="entry name" value="PPR"/>
    <property type="match status" value="7"/>
</dbReference>
<name>A0A540NJZ6_MALBA</name>
<dbReference type="PANTHER" id="PTHR47932:SF48">
    <property type="entry name" value="OS01G0263400 PROTEIN"/>
    <property type="match status" value="1"/>
</dbReference>
<dbReference type="InterPro" id="IPR011990">
    <property type="entry name" value="TPR-like_helical_dom_sf"/>
</dbReference>
<keyword evidence="5" id="KW-1185">Reference proteome</keyword>
<evidence type="ECO:0000313" key="4">
    <source>
        <dbReference type="EMBL" id="TQE11356.1"/>
    </source>
</evidence>
<dbReference type="EMBL" id="VIEB01000031">
    <property type="protein sequence ID" value="TQE11356.1"/>
    <property type="molecule type" value="Genomic_DNA"/>
</dbReference>
<sequence>MTDEKVKYPFDNFVSSSVISGFCKIGKPEIAVKFLENAVDSGALEPNIVTYAALVAALCKLGRVNEVCDLVCRIEKQGLALDVVLFSSWICGYILDGVLMEVFDKNKQMVDKGIRSDTISHTITICGFSKLGDVEKALGFVIKMRKGGLEPNLITYTAIMSGFCKKGKMEEAFAIFKMVEDLGIEVDEFMYATLIHGSCIIGDLDGVFDLLHEMVKRGINPSIVTYNTVMNGLCKSGRTSEANEISKGILGDTITHCTLLHGYIEEENITGILETKMRLEEAGVYIDVVMCNILNKALFMVGAFEDAGIYKILLKAIFEEKSSAGVLNLVRRIDKMEIEVYDIISNDAISFLCKRGFPESACEVYLVMRRKGSITTRKTYYTILKGLIGDGKDSLTQSFLNIFLKEYGLEEPKVSRILAYYICLKGVDDALRFLDKMKDKPATVTLPVTLFNTLIKNGRVLDAYKLVMVAGDGLSILDAFDYSLIVDSLCKLGYINEALDLCSFAKNKWVTLDIIIYNSVINGLCRQGHLVEAFWLFDSLERINLVPTEITYATLIDALRREGFLLDAKEFFERMVLKGFKPNTHVYNSIIDGYNKIGDMMP</sequence>
<protein>
    <recommendedName>
        <fullName evidence="6">Pentacotripeptide-repeat region of PRORP domain-containing protein</fullName>
    </recommendedName>
</protein>
<feature type="repeat" description="PPR" evidence="3">
    <location>
        <begin position="47"/>
        <end position="81"/>
    </location>
</feature>
<evidence type="ECO:0008006" key="6">
    <source>
        <dbReference type="Google" id="ProtNLM"/>
    </source>
</evidence>
<dbReference type="GO" id="GO:0003729">
    <property type="term" value="F:mRNA binding"/>
    <property type="evidence" value="ECO:0007669"/>
    <property type="project" value="TreeGrafter"/>
</dbReference>
<feature type="repeat" description="PPR" evidence="3">
    <location>
        <begin position="513"/>
        <end position="547"/>
    </location>
</feature>
<dbReference type="Gene3D" id="1.25.40.10">
    <property type="entry name" value="Tetratricopeptide repeat domain"/>
    <property type="match status" value="5"/>
</dbReference>
<evidence type="ECO:0000256" key="2">
    <source>
        <dbReference type="ARBA" id="ARBA00022737"/>
    </source>
</evidence>
<dbReference type="AlphaFoldDB" id="A0A540NJZ6"/>
<feature type="repeat" description="PPR" evidence="3">
    <location>
        <begin position="152"/>
        <end position="186"/>
    </location>
</feature>
<evidence type="ECO:0000313" key="5">
    <source>
        <dbReference type="Proteomes" id="UP000315295"/>
    </source>
</evidence>
<dbReference type="Proteomes" id="UP000315295">
    <property type="component" value="Unassembled WGS sequence"/>
</dbReference>
<feature type="repeat" description="PPR" evidence="3">
    <location>
        <begin position="117"/>
        <end position="151"/>
    </location>
</feature>
<dbReference type="STRING" id="106549.A0A540NJZ6"/>
<dbReference type="PANTHER" id="PTHR47932">
    <property type="entry name" value="ATPASE EXPRESSION PROTEIN 3"/>
    <property type="match status" value="1"/>
</dbReference>
<feature type="repeat" description="PPR" evidence="3">
    <location>
        <begin position="222"/>
        <end position="256"/>
    </location>
</feature>
<evidence type="ECO:0000256" key="1">
    <source>
        <dbReference type="ARBA" id="ARBA00007626"/>
    </source>
</evidence>
<accession>A0A540NJZ6</accession>
<organism evidence="4 5">
    <name type="scientific">Malus baccata</name>
    <name type="common">Siberian crab apple</name>
    <name type="synonym">Pyrus baccata</name>
    <dbReference type="NCBI Taxonomy" id="106549"/>
    <lineage>
        <taxon>Eukaryota</taxon>
        <taxon>Viridiplantae</taxon>
        <taxon>Streptophyta</taxon>
        <taxon>Embryophyta</taxon>
        <taxon>Tracheophyta</taxon>
        <taxon>Spermatophyta</taxon>
        <taxon>Magnoliopsida</taxon>
        <taxon>eudicotyledons</taxon>
        <taxon>Gunneridae</taxon>
        <taxon>Pentapetalae</taxon>
        <taxon>rosids</taxon>
        <taxon>fabids</taxon>
        <taxon>Rosales</taxon>
        <taxon>Rosaceae</taxon>
        <taxon>Amygdaloideae</taxon>
        <taxon>Maleae</taxon>
        <taxon>Malus</taxon>
    </lineage>
</organism>
<comment type="caution">
    <text evidence="4">The sequence shown here is derived from an EMBL/GenBank/DDBJ whole genome shotgun (WGS) entry which is preliminary data.</text>
</comment>
<reference evidence="4 5" key="1">
    <citation type="journal article" date="2019" name="G3 (Bethesda)">
        <title>Sequencing of a Wild Apple (Malus baccata) Genome Unravels the Differences Between Cultivated and Wild Apple Species Regarding Disease Resistance and Cold Tolerance.</title>
        <authorList>
            <person name="Chen X."/>
        </authorList>
    </citation>
    <scope>NUCLEOTIDE SEQUENCE [LARGE SCALE GENOMIC DNA]</scope>
    <source>
        <strain evidence="5">cv. Shandingzi</strain>
        <tissue evidence="4">Leaves</tissue>
    </source>
</reference>
<dbReference type="NCBIfam" id="TIGR00756">
    <property type="entry name" value="PPR"/>
    <property type="match status" value="7"/>
</dbReference>
<evidence type="ECO:0000256" key="3">
    <source>
        <dbReference type="PROSITE-ProRule" id="PRU00708"/>
    </source>
</evidence>
<dbReference type="Pfam" id="PF01535">
    <property type="entry name" value="PPR"/>
    <property type="match status" value="4"/>
</dbReference>
<dbReference type="InterPro" id="IPR002885">
    <property type="entry name" value="PPR_rpt"/>
</dbReference>
<dbReference type="Pfam" id="PF13041">
    <property type="entry name" value="PPR_2"/>
    <property type="match status" value="3"/>
</dbReference>
<proteinExistence type="inferred from homology"/>
<feature type="repeat" description="PPR" evidence="3">
    <location>
        <begin position="548"/>
        <end position="582"/>
    </location>
</feature>
<comment type="similarity">
    <text evidence="1">Belongs to the PPR family. P subfamily.</text>
</comment>